<reference evidence="2 3" key="1">
    <citation type="submission" date="2014-04" db="EMBL/GenBank/DDBJ databases">
        <authorList>
            <consortium name="DOE Joint Genome Institute"/>
            <person name="Kuo A."/>
            <person name="Kohler A."/>
            <person name="Nagy L.G."/>
            <person name="Floudas D."/>
            <person name="Copeland A."/>
            <person name="Barry K.W."/>
            <person name="Cichocki N."/>
            <person name="Veneault-Fourrey C."/>
            <person name="LaButti K."/>
            <person name="Lindquist E.A."/>
            <person name="Lipzen A."/>
            <person name="Lundell T."/>
            <person name="Morin E."/>
            <person name="Murat C."/>
            <person name="Sun H."/>
            <person name="Tunlid A."/>
            <person name="Henrissat B."/>
            <person name="Grigoriev I.V."/>
            <person name="Hibbett D.S."/>
            <person name="Martin F."/>
            <person name="Nordberg H.P."/>
            <person name="Cantor M.N."/>
            <person name="Hua S.X."/>
        </authorList>
    </citation>
    <scope>NUCLEOTIDE SEQUENCE [LARGE SCALE GENOMIC DNA]</scope>
    <source>
        <strain evidence="2 3">Foug A</strain>
    </source>
</reference>
<feature type="region of interest" description="Disordered" evidence="1">
    <location>
        <begin position="220"/>
        <end position="259"/>
    </location>
</feature>
<feature type="compositionally biased region" description="Acidic residues" evidence="1">
    <location>
        <begin position="109"/>
        <end position="118"/>
    </location>
</feature>
<evidence type="ECO:0000256" key="1">
    <source>
        <dbReference type="SAM" id="MobiDB-lite"/>
    </source>
</evidence>
<feature type="compositionally biased region" description="Basic and acidic residues" evidence="1">
    <location>
        <begin position="436"/>
        <end position="456"/>
    </location>
</feature>
<dbReference type="HOGENOM" id="CLU_044883_0_0_1"/>
<dbReference type="AlphaFoldDB" id="A0A0C3DZJ5"/>
<dbReference type="Proteomes" id="UP000053989">
    <property type="component" value="Unassembled WGS sequence"/>
</dbReference>
<protein>
    <submittedName>
        <fullName evidence="2">Uncharacterized protein</fullName>
    </submittedName>
</protein>
<accession>A0A0C3DZJ5</accession>
<feature type="compositionally biased region" description="Low complexity" evidence="1">
    <location>
        <begin position="412"/>
        <end position="424"/>
    </location>
</feature>
<feature type="compositionally biased region" description="Polar residues" evidence="1">
    <location>
        <begin position="77"/>
        <end position="89"/>
    </location>
</feature>
<keyword evidence="3" id="KW-1185">Reference proteome</keyword>
<organism evidence="2 3">
    <name type="scientific">Scleroderma citrinum Foug A</name>
    <dbReference type="NCBI Taxonomy" id="1036808"/>
    <lineage>
        <taxon>Eukaryota</taxon>
        <taxon>Fungi</taxon>
        <taxon>Dikarya</taxon>
        <taxon>Basidiomycota</taxon>
        <taxon>Agaricomycotina</taxon>
        <taxon>Agaricomycetes</taxon>
        <taxon>Agaricomycetidae</taxon>
        <taxon>Boletales</taxon>
        <taxon>Sclerodermatineae</taxon>
        <taxon>Sclerodermataceae</taxon>
        <taxon>Scleroderma</taxon>
    </lineage>
</organism>
<name>A0A0C3DZJ5_9AGAM</name>
<dbReference type="EMBL" id="KN822019">
    <property type="protein sequence ID" value="KIM65980.1"/>
    <property type="molecule type" value="Genomic_DNA"/>
</dbReference>
<dbReference type="InParanoid" id="A0A0C3DZJ5"/>
<dbReference type="OrthoDB" id="3262173at2759"/>
<feature type="compositionally biased region" description="Low complexity" evidence="1">
    <location>
        <begin position="62"/>
        <end position="76"/>
    </location>
</feature>
<feature type="compositionally biased region" description="Polar residues" evidence="1">
    <location>
        <begin position="387"/>
        <end position="399"/>
    </location>
</feature>
<feature type="compositionally biased region" description="Polar residues" evidence="1">
    <location>
        <begin position="9"/>
        <end position="22"/>
    </location>
</feature>
<gene>
    <name evidence="2" type="ORF">SCLCIDRAFT_14709</name>
</gene>
<evidence type="ECO:0000313" key="2">
    <source>
        <dbReference type="EMBL" id="KIM65980.1"/>
    </source>
</evidence>
<feature type="region of interest" description="Disordered" evidence="1">
    <location>
        <begin position="381"/>
        <end position="464"/>
    </location>
</feature>
<feature type="region of interest" description="Disordered" evidence="1">
    <location>
        <begin position="1"/>
        <end position="133"/>
    </location>
</feature>
<dbReference type="STRING" id="1036808.A0A0C3DZJ5"/>
<proteinExistence type="predicted"/>
<reference evidence="3" key="2">
    <citation type="submission" date="2015-01" db="EMBL/GenBank/DDBJ databases">
        <title>Evolutionary Origins and Diversification of the Mycorrhizal Mutualists.</title>
        <authorList>
            <consortium name="DOE Joint Genome Institute"/>
            <consortium name="Mycorrhizal Genomics Consortium"/>
            <person name="Kohler A."/>
            <person name="Kuo A."/>
            <person name="Nagy L.G."/>
            <person name="Floudas D."/>
            <person name="Copeland A."/>
            <person name="Barry K.W."/>
            <person name="Cichocki N."/>
            <person name="Veneault-Fourrey C."/>
            <person name="LaButti K."/>
            <person name="Lindquist E.A."/>
            <person name="Lipzen A."/>
            <person name="Lundell T."/>
            <person name="Morin E."/>
            <person name="Murat C."/>
            <person name="Riley R."/>
            <person name="Ohm R."/>
            <person name="Sun H."/>
            <person name="Tunlid A."/>
            <person name="Henrissat B."/>
            <person name="Grigoriev I.V."/>
            <person name="Hibbett D.S."/>
            <person name="Martin F."/>
        </authorList>
    </citation>
    <scope>NUCLEOTIDE SEQUENCE [LARGE SCALE GENOMIC DNA]</scope>
    <source>
        <strain evidence="3">Foug A</strain>
    </source>
</reference>
<evidence type="ECO:0000313" key="3">
    <source>
        <dbReference type="Proteomes" id="UP000053989"/>
    </source>
</evidence>
<sequence length="482" mass="52271">MPEEDSDARSQGSGKGRTSVSPEVSRKTPESTSGPKIGDVDLPGPSPKHPTLGSEEGFVFPTPSSISASLQTSSTSPARQKQESPSTRTKAAAPLPTRLSATRGLSESAADDADETESIGESSTGTRIRRTESERMQYFNDQLECGELEMHRAFCTRCNSWVNLGKRQSYTVRPWEKHRAKCDLKPLIVKGSKPNLTEAPHPEEKADAIPIKDEEEPALASPIPSVAPSSTGNEPSSSVSSRSTRKSEAERLATLQADPRAQEIKPHEVLCRSCQKWIKLSVTQAYALSNWQSHQQRCSGSTPSSRVATAERKIALLNDPQVRTASPNSVRCTYCKVTVMLEGDVDYDLTKWNEHKTTCIPMTPAASQTASKVLTSRLSHVFPPSTPGNIATPTPTSKTLHGPTRGASTDATVVVGSSTTQVGTKRARDDDTDAPEGDRPSNRPRSEDYQPPEKEPPSPWGWFTQPLKAFVRGFREGLGAPT</sequence>